<accession>A0A150GBT6</accession>
<sequence length="347" mass="33428">MELDLESGELGAGEERLSNAGGCVGGGGGGGDAAVLSYRFDTCELAVVVGPSAEVRRLLRGVDSGVAGRAVAGREGPQRRPEKGCGAKLPNPHAIEPSSVQLSGSADDSGGGAGAAPSVGGGNPAPDAVRQAAAGATEAVTAAATAQSPARDEPSAGPQATPAPAEAAAGAGEAAVAAAARLPPGCRQLGGVLTGAAPGGGLELRLLLDASVLELFALSSGEALTTRVNPPLPLPPPSAAAVAAAAAMQTATAAQQPDVWGCGGPVAEVAGGVPAPSAAEPVEGVGAAAAVPGWRLSMRAVRAGAWPPPASGAMPAAAAEEEAVGAVGAVRVEWCRLWEMGSAWERG</sequence>
<name>A0A150GBT6_GONPE</name>
<comment type="caution">
    <text evidence="2">The sequence shown here is derived from an EMBL/GenBank/DDBJ whole genome shotgun (WGS) entry which is preliminary data.</text>
</comment>
<dbReference type="EMBL" id="LSYV01000037">
    <property type="protein sequence ID" value="KXZ47317.1"/>
    <property type="molecule type" value="Genomic_DNA"/>
</dbReference>
<feature type="compositionally biased region" description="Gly residues" evidence="1">
    <location>
        <begin position="109"/>
        <end position="123"/>
    </location>
</feature>
<evidence type="ECO:0000313" key="2">
    <source>
        <dbReference type="EMBL" id="KXZ47317.1"/>
    </source>
</evidence>
<feature type="compositionally biased region" description="Basic and acidic residues" evidence="1">
    <location>
        <begin position="76"/>
        <end position="85"/>
    </location>
</feature>
<feature type="compositionally biased region" description="Low complexity" evidence="1">
    <location>
        <begin position="156"/>
        <end position="168"/>
    </location>
</feature>
<evidence type="ECO:0000256" key="1">
    <source>
        <dbReference type="SAM" id="MobiDB-lite"/>
    </source>
</evidence>
<proteinExistence type="predicted"/>
<feature type="region of interest" description="Disordered" evidence="1">
    <location>
        <begin position="69"/>
        <end position="168"/>
    </location>
</feature>
<reference evidence="3" key="1">
    <citation type="journal article" date="2016" name="Nat. Commun.">
        <title>The Gonium pectorale genome demonstrates co-option of cell cycle regulation during the evolution of multicellularity.</title>
        <authorList>
            <person name="Hanschen E.R."/>
            <person name="Marriage T.N."/>
            <person name="Ferris P.J."/>
            <person name="Hamaji T."/>
            <person name="Toyoda A."/>
            <person name="Fujiyama A."/>
            <person name="Neme R."/>
            <person name="Noguchi H."/>
            <person name="Minakuchi Y."/>
            <person name="Suzuki M."/>
            <person name="Kawai-Toyooka H."/>
            <person name="Smith D.R."/>
            <person name="Sparks H."/>
            <person name="Anderson J."/>
            <person name="Bakaric R."/>
            <person name="Luria V."/>
            <person name="Karger A."/>
            <person name="Kirschner M.W."/>
            <person name="Durand P.M."/>
            <person name="Michod R.E."/>
            <person name="Nozaki H."/>
            <person name="Olson B.J."/>
        </authorList>
    </citation>
    <scope>NUCLEOTIDE SEQUENCE [LARGE SCALE GENOMIC DNA]</scope>
    <source>
        <strain evidence="3">NIES-2863</strain>
    </source>
</reference>
<organism evidence="2 3">
    <name type="scientific">Gonium pectorale</name>
    <name type="common">Green alga</name>
    <dbReference type="NCBI Taxonomy" id="33097"/>
    <lineage>
        <taxon>Eukaryota</taxon>
        <taxon>Viridiplantae</taxon>
        <taxon>Chlorophyta</taxon>
        <taxon>core chlorophytes</taxon>
        <taxon>Chlorophyceae</taxon>
        <taxon>CS clade</taxon>
        <taxon>Chlamydomonadales</taxon>
        <taxon>Volvocaceae</taxon>
        <taxon>Gonium</taxon>
    </lineage>
</organism>
<evidence type="ECO:0000313" key="3">
    <source>
        <dbReference type="Proteomes" id="UP000075714"/>
    </source>
</evidence>
<feature type="compositionally biased region" description="Low complexity" evidence="1">
    <location>
        <begin position="132"/>
        <end position="146"/>
    </location>
</feature>
<dbReference type="STRING" id="33097.A0A150GBT6"/>
<keyword evidence="3" id="KW-1185">Reference proteome</keyword>
<protein>
    <recommendedName>
        <fullName evidence="4">Glycosyl hydrolase family 32 C-terminal domain-containing protein</fullName>
    </recommendedName>
</protein>
<evidence type="ECO:0008006" key="4">
    <source>
        <dbReference type="Google" id="ProtNLM"/>
    </source>
</evidence>
<dbReference type="Proteomes" id="UP000075714">
    <property type="component" value="Unassembled WGS sequence"/>
</dbReference>
<gene>
    <name evidence="2" type="ORF">GPECTOR_36g41</name>
</gene>
<dbReference type="AlphaFoldDB" id="A0A150GBT6"/>